<reference evidence="1" key="1">
    <citation type="submission" date="2023-07" db="EMBL/GenBank/DDBJ databases">
        <title>Mucosal microbiota of week-old chicken and adult hens.</title>
        <authorList>
            <person name="Volf J."/>
            <person name="Karasova D."/>
            <person name="Crhanova M."/>
            <person name="Faldynova M."/>
            <person name="Prikrylova H."/>
            <person name="Zeman M."/>
            <person name="Babak V."/>
            <person name="Rajova J."/>
            <person name="Rychlik I."/>
        </authorList>
    </citation>
    <scope>NUCLEOTIDE SEQUENCE</scope>
    <source>
        <strain evidence="1">ET902</strain>
    </source>
</reference>
<evidence type="ECO:0000313" key="1">
    <source>
        <dbReference type="EMBL" id="MDO7019815.1"/>
    </source>
</evidence>
<organism evidence="1 2">
    <name type="scientific">Brachyspira innocens</name>
    <dbReference type="NCBI Taxonomy" id="13264"/>
    <lineage>
        <taxon>Bacteria</taxon>
        <taxon>Pseudomonadati</taxon>
        <taxon>Spirochaetota</taxon>
        <taxon>Spirochaetia</taxon>
        <taxon>Brachyspirales</taxon>
        <taxon>Brachyspiraceae</taxon>
        <taxon>Brachyspira</taxon>
    </lineage>
</organism>
<dbReference type="RefSeq" id="WP_020004061.1">
    <property type="nucleotide sequence ID" value="NZ_JAUPBL010000039.1"/>
</dbReference>
<dbReference type="Proteomes" id="UP001175147">
    <property type="component" value="Unassembled WGS sequence"/>
</dbReference>
<name>A0ABT8YWE4_9SPIR</name>
<evidence type="ECO:0000313" key="2">
    <source>
        <dbReference type="Proteomes" id="UP001175147"/>
    </source>
</evidence>
<dbReference type="EMBL" id="JAUPBM010000025">
    <property type="protein sequence ID" value="MDO7019815.1"/>
    <property type="molecule type" value="Genomic_DNA"/>
</dbReference>
<protein>
    <submittedName>
        <fullName evidence="1">Uncharacterized protein</fullName>
    </submittedName>
</protein>
<gene>
    <name evidence="1" type="ORF">Q5M86_03385</name>
</gene>
<keyword evidence="2" id="KW-1185">Reference proteome</keyword>
<comment type="caution">
    <text evidence="1">The sequence shown here is derived from an EMBL/GenBank/DDBJ whole genome shotgun (WGS) entry which is preliminary data.</text>
</comment>
<accession>A0ABT8YWE4</accession>
<sequence length="334" mass="39622">MIKIIFTFAVILLLNSIIYSQESNTFKDKMDNYTQKVKMKWEFNPLKNYETDRYFSGWVDPDAYSSRFWLGDVLNIDRMYNNDHFNFDKMDFYYQPTLATEVTPIAFRYNEVHRFKIGIGYLTHFFLSKYKKGYDQYYGQSLMYGTYMQVEVFFDYIFNNTFKLRFSPLRHICAHISGDILGDETLYNKEKEDFKDSGFEQMHVSAYYKYGWFTFYGGMNFAIIGFDKSNIVNLFSAFAGTDFRVPIWGEISFITGIYLGLNHDLINNVSRYANGQKYYINDKHVEWIPEISVGVGFEIYRVIIGLKYDYGRSKQLYAYKTMESKIGLDISLYL</sequence>
<proteinExistence type="predicted"/>